<feature type="binding site" evidence="9">
    <location>
        <position position="93"/>
    </location>
    <ligand>
        <name>substrate</name>
    </ligand>
</feature>
<dbReference type="AlphaFoldDB" id="A0AAU7B1S3"/>
<dbReference type="InterPro" id="IPR002347">
    <property type="entry name" value="SDR_fam"/>
</dbReference>
<dbReference type="KEGG" id="parq:DSM112329_04452"/>
<dbReference type="PANTHER" id="PTHR43159:SF2">
    <property type="entry name" value="ENOYL-[ACYL-CARRIER-PROTEIN] REDUCTASE [NADH], CHLOROPLASTIC"/>
    <property type="match status" value="1"/>
</dbReference>
<evidence type="ECO:0000256" key="10">
    <source>
        <dbReference type="PIRSR" id="PIRSR000094-3"/>
    </source>
</evidence>
<organism evidence="11">
    <name type="scientific">Paraconexibacter sp. AEG42_29</name>
    <dbReference type="NCBI Taxonomy" id="2997339"/>
    <lineage>
        <taxon>Bacteria</taxon>
        <taxon>Bacillati</taxon>
        <taxon>Actinomycetota</taxon>
        <taxon>Thermoleophilia</taxon>
        <taxon>Solirubrobacterales</taxon>
        <taxon>Paraconexibacteraceae</taxon>
        <taxon>Paraconexibacter</taxon>
    </lineage>
</organism>
<dbReference type="GO" id="GO:0004318">
    <property type="term" value="F:enoyl-[acyl-carrier-protein] reductase (NADH) activity"/>
    <property type="evidence" value="ECO:0007669"/>
    <property type="project" value="UniProtKB-EC"/>
</dbReference>
<keyword evidence="6" id="KW-0443">Lipid metabolism</keyword>
<feature type="binding site" evidence="10">
    <location>
        <begin position="190"/>
        <end position="194"/>
    </location>
    <ligand>
        <name>NAD(+)</name>
        <dbReference type="ChEBI" id="CHEBI:57540"/>
    </ligand>
</feature>
<name>A0AAU7B1S3_9ACTN</name>
<dbReference type="SUPFAM" id="SSF51735">
    <property type="entry name" value="NAD(P)-binding Rossmann-fold domains"/>
    <property type="match status" value="1"/>
</dbReference>
<protein>
    <recommendedName>
        <fullName evidence="8">Enoyl-[acyl-carrier-protein] reductase [NADH]</fullName>
        <ecNumber evidence="8">1.3.1.9</ecNumber>
    </recommendedName>
</protein>
<evidence type="ECO:0000313" key="11">
    <source>
        <dbReference type="EMBL" id="XAY07567.1"/>
    </source>
</evidence>
<evidence type="ECO:0000256" key="9">
    <source>
        <dbReference type="PIRSR" id="PIRSR000094-2"/>
    </source>
</evidence>
<keyword evidence="3 8" id="KW-0444">Lipid biosynthesis</keyword>
<dbReference type="GO" id="GO:0006633">
    <property type="term" value="P:fatty acid biosynthetic process"/>
    <property type="evidence" value="ECO:0007669"/>
    <property type="project" value="UniProtKB-KW"/>
</dbReference>
<comment type="similarity">
    <text evidence="2 8">Belongs to the short-chain dehydrogenases/reductases (SDR) family. FabI subfamily.</text>
</comment>
<dbReference type="Gene3D" id="3.40.50.720">
    <property type="entry name" value="NAD(P)-binding Rossmann-like Domain"/>
    <property type="match status" value="1"/>
</dbReference>
<reference evidence="11" key="1">
    <citation type="submission" date="2022-12" db="EMBL/GenBank/DDBJ databases">
        <title>Paraconexibacter alkalitolerans sp. nov. and Baekduia alba sp. nov., isolated from soil and emended description of the genera Paraconexibacter (Chun et al., 2020) and Baekduia (An et al., 2020).</title>
        <authorList>
            <person name="Vieira S."/>
            <person name="Huber K.J."/>
            <person name="Geppert A."/>
            <person name="Wolf J."/>
            <person name="Neumann-Schaal M."/>
            <person name="Muesken M."/>
            <person name="Overmann J."/>
        </authorList>
    </citation>
    <scope>NUCLEOTIDE SEQUENCE</scope>
    <source>
        <strain evidence="11">AEG42_29</strain>
    </source>
</reference>
<keyword evidence="7 8" id="KW-0275">Fatty acid biosynthesis</keyword>
<evidence type="ECO:0000256" key="7">
    <source>
        <dbReference type="ARBA" id="ARBA00023160"/>
    </source>
</evidence>
<dbReference type="InterPro" id="IPR036291">
    <property type="entry name" value="NAD(P)-bd_dom_sf"/>
</dbReference>
<comment type="catalytic activity">
    <reaction evidence="8">
        <text>a 2,3-saturated acyl-[ACP] + NAD(+) = a (2E)-enoyl-[ACP] + NADH + H(+)</text>
        <dbReference type="Rhea" id="RHEA:10240"/>
        <dbReference type="Rhea" id="RHEA-COMP:9925"/>
        <dbReference type="Rhea" id="RHEA-COMP:9926"/>
        <dbReference type="ChEBI" id="CHEBI:15378"/>
        <dbReference type="ChEBI" id="CHEBI:57540"/>
        <dbReference type="ChEBI" id="CHEBI:57945"/>
        <dbReference type="ChEBI" id="CHEBI:78784"/>
        <dbReference type="ChEBI" id="CHEBI:78785"/>
        <dbReference type="EC" id="1.3.1.9"/>
    </reaction>
</comment>
<evidence type="ECO:0000256" key="5">
    <source>
        <dbReference type="ARBA" id="ARBA00023002"/>
    </source>
</evidence>
<sequence>MLAGKKLVITGVLTKDSIAFEVARQAQEQGADIVLTGFGRTRRMTERSATRLPEPVDILELDVNNPDDLTALTADLRERWGSVDGILHAIAHAPGDALGGGFLQAPTASALTAFQTSAISLREVAVAVTPLMDEAGGGSIVGLDFDATVAWPAYDWMGVAKAALESVSRYLARDLGARGIRCNLVSAGPIETAAAGGIPGFDGLAGAWQSQAPLGWDATDAAPVASAVCFLLSDHARAITAEVLHVDGGYHAMGSPLPSLSSGESTAPPLTTPA</sequence>
<comment type="pathway">
    <text evidence="1">Lipid metabolism.</text>
</comment>
<feature type="binding site" evidence="10">
    <location>
        <position position="161"/>
    </location>
    <ligand>
        <name>NAD(+)</name>
        <dbReference type="ChEBI" id="CHEBI:57540"/>
    </ligand>
</feature>
<feature type="binding site" evidence="10">
    <location>
        <position position="90"/>
    </location>
    <ligand>
        <name>NAD(+)</name>
        <dbReference type="ChEBI" id="CHEBI:57540"/>
    </ligand>
</feature>
<keyword evidence="5 8" id="KW-0560">Oxidoreductase</keyword>
<dbReference type="InterPro" id="IPR014358">
    <property type="entry name" value="Enoyl-ACP_Rdtase_NADH"/>
</dbReference>
<evidence type="ECO:0000256" key="4">
    <source>
        <dbReference type="ARBA" id="ARBA00022832"/>
    </source>
</evidence>
<accession>A0AAU7B1S3</accession>
<dbReference type="PANTHER" id="PTHR43159">
    <property type="entry name" value="ENOYL-[ACYL-CARRIER-PROTEIN] REDUCTASE"/>
    <property type="match status" value="1"/>
</dbReference>
<gene>
    <name evidence="11" type="primary">inhA_2</name>
    <name evidence="11" type="ORF">DSM112329_04452</name>
</gene>
<dbReference type="EMBL" id="CP114014">
    <property type="protein sequence ID" value="XAY07567.1"/>
    <property type="molecule type" value="Genomic_DNA"/>
</dbReference>
<dbReference type="NCBIfam" id="NF005908">
    <property type="entry name" value="PRK07889.1"/>
    <property type="match status" value="1"/>
</dbReference>
<feature type="binding site" evidence="10">
    <location>
        <begin position="17"/>
        <end position="18"/>
    </location>
    <ligand>
        <name>NAD(+)</name>
        <dbReference type="ChEBI" id="CHEBI:57540"/>
    </ligand>
</feature>
<dbReference type="EC" id="1.3.1.9" evidence="8"/>
<feature type="binding site" evidence="10">
    <location>
        <begin position="62"/>
        <end position="63"/>
    </location>
    <ligand>
        <name>NAD(+)</name>
        <dbReference type="ChEBI" id="CHEBI:57540"/>
    </ligand>
</feature>
<feature type="binding site" evidence="10">
    <location>
        <position position="11"/>
    </location>
    <ligand>
        <name>NAD(+)</name>
        <dbReference type="ChEBI" id="CHEBI:57540"/>
    </ligand>
</feature>
<evidence type="ECO:0000256" key="8">
    <source>
        <dbReference type="PIRNR" id="PIRNR000094"/>
    </source>
</evidence>
<evidence type="ECO:0000256" key="2">
    <source>
        <dbReference type="ARBA" id="ARBA00009233"/>
    </source>
</evidence>
<evidence type="ECO:0000256" key="1">
    <source>
        <dbReference type="ARBA" id="ARBA00005189"/>
    </source>
</evidence>
<proteinExistence type="inferred from homology"/>
<dbReference type="Pfam" id="PF13561">
    <property type="entry name" value="adh_short_C2"/>
    <property type="match status" value="1"/>
</dbReference>
<evidence type="ECO:0000256" key="3">
    <source>
        <dbReference type="ARBA" id="ARBA00022516"/>
    </source>
</evidence>
<dbReference type="PIRSF" id="PIRSF000094">
    <property type="entry name" value="Enoyl-ACP_rdct"/>
    <property type="match status" value="1"/>
</dbReference>
<evidence type="ECO:0000256" key="6">
    <source>
        <dbReference type="ARBA" id="ARBA00023098"/>
    </source>
</evidence>
<keyword evidence="4" id="KW-0276">Fatty acid metabolism</keyword>
<keyword evidence="8 10" id="KW-0520">NAD</keyword>